<proteinExistence type="inferred from homology"/>
<accession>A0A4S2KQ61</accession>
<feature type="domain" description="VWFA" evidence="8">
    <location>
        <begin position="328"/>
        <end position="411"/>
    </location>
</feature>
<dbReference type="GO" id="GO:0005634">
    <property type="term" value="C:nucleus"/>
    <property type="evidence" value="ECO:0007669"/>
    <property type="project" value="TreeGrafter"/>
</dbReference>
<dbReference type="FunFam" id="3.40.50.410:FF:000005">
    <property type="entry name" value="26S proteasome non-ATPase regulatory subunit 4"/>
    <property type="match status" value="1"/>
</dbReference>
<keyword evidence="3" id="KW-0677">Repeat</keyword>
<evidence type="ECO:0000256" key="3">
    <source>
        <dbReference type="ARBA" id="ARBA00022737"/>
    </source>
</evidence>
<dbReference type="GO" id="GO:0005829">
    <property type="term" value="C:cytosol"/>
    <property type="evidence" value="ECO:0007669"/>
    <property type="project" value="TreeGrafter"/>
</dbReference>
<dbReference type="GO" id="GO:0031593">
    <property type="term" value="F:polyubiquitin modification-dependent protein binding"/>
    <property type="evidence" value="ECO:0007669"/>
    <property type="project" value="TreeGrafter"/>
</dbReference>
<dbReference type="InterPro" id="IPR027040">
    <property type="entry name" value="PSMD4"/>
</dbReference>
<reference evidence="9 10" key="1">
    <citation type="journal article" date="2019" name="Philos. Trans. R. Soc. Lond., B, Biol. Sci.">
        <title>Ant behaviour and brain gene expression of defending hosts depend on the ecological success of the intruding social parasite.</title>
        <authorList>
            <person name="Kaur R."/>
            <person name="Stoldt M."/>
            <person name="Jongepier E."/>
            <person name="Feldmeyer B."/>
            <person name="Menzel F."/>
            <person name="Bornberg-Bauer E."/>
            <person name="Foitzik S."/>
        </authorList>
    </citation>
    <scope>NUCLEOTIDE SEQUENCE [LARGE SCALE GENOMIC DNA]</scope>
    <source>
        <tissue evidence="9">Whole body</tissue>
    </source>
</reference>
<gene>
    <name evidence="9" type="ORF">DBV15_06972</name>
</gene>
<dbReference type="Pfam" id="PF02809">
    <property type="entry name" value="UIM"/>
    <property type="match status" value="2"/>
</dbReference>
<evidence type="ECO:0000256" key="6">
    <source>
        <dbReference type="SAM" id="MobiDB-lite"/>
    </source>
</evidence>
<feature type="region of interest" description="Disordered" evidence="6">
    <location>
        <begin position="619"/>
        <end position="651"/>
    </location>
</feature>
<keyword evidence="10" id="KW-1185">Reference proteome</keyword>
<dbReference type="SMART" id="SM00726">
    <property type="entry name" value="UIM"/>
    <property type="match status" value="2"/>
</dbReference>
<feature type="transmembrane region" description="Helical" evidence="7">
    <location>
        <begin position="269"/>
        <end position="292"/>
    </location>
</feature>
<comment type="caution">
    <text evidence="9">The sequence shown here is derived from an EMBL/GenBank/DDBJ whole genome shotgun (WGS) entry which is preliminary data.</text>
</comment>
<feature type="region of interest" description="Disordered" evidence="6">
    <location>
        <begin position="183"/>
        <end position="237"/>
    </location>
</feature>
<keyword evidence="4 9" id="KW-0647">Proteasome</keyword>
<feature type="compositionally biased region" description="Basic and acidic residues" evidence="6">
    <location>
        <begin position="203"/>
        <end position="217"/>
    </location>
</feature>
<dbReference type="Gene3D" id="1.10.287.3990">
    <property type="match status" value="1"/>
</dbReference>
<dbReference type="PANTHER" id="PTHR10223">
    <property type="entry name" value="26S PROTEASOME NON-ATPASE REGULATORY SUBUNIT 4"/>
    <property type="match status" value="1"/>
</dbReference>
<evidence type="ECO:0000256" key="1">
    <source>
        <dbReference type="ARBA" id="ARBA00005574"/>
    </source>
</evidence>
<dbReference type="Pfam" id="PF13519">
    <property type="entry name" value="VWA_2"/>
    <property type="match status" value="1"/>
</dbReference>
<dbReference type="GO" id="GO:0043161">
    <property type="term" value="P:proteasome-mediated ubiquitin-dependent protein catabolic process"/>
    <property type="evidence" value="ECO:0007669"/>
    <property type="project" value="TreeGrafter"/>
</dbReference>
<keyword evidence="7" id="KW-0472">Membrane</keyword>
<evidence type="ECO:0000256" key="7">
    <source>
        <dbReference type="SAM" id="Phobius"/>
    </source>
</evidence>
<feature type="region of interest" description="Disordered" evidence="6">
    <location>
        <begin position="529"/>
        <end position="561"/>
    </location>
</feature>
<dbReference type="InterPro" id="IPR002035">
    <property type="entry name" value="VWF_A"/>
</dbReference>
<dbReference type="AlphaFoldDB" id="A0A4S2KQ61"/>
<dbReference type="InterPro" id="IPR036465">
    <property type="entry name" value="vWFA_dom_sf"/>
</dbReference>
<name>A0A4S2KQ61_9HYME</name>
<dbReference type="InterPro" id="IPR003903">
    <property type="entry name" value="UIM_dom"/>
</dbReference>
<dbReference type="InterPro" id="IPR049590">
    <property type="entry name" value="PSMD4_RAZUL-like"/>
</dbReference>
<feature type="compositionally biased region" description="Basic and acidic residues" evidence="6">
    <location>
        <begin position="637"/>
        <end position="651"/>
    </location>
</feature>
<organism evidence="9 10">
    <name type="scientific">Temnothorax longispinosus</name>
    <dbReference type="NCBI Taxonomy" id="300112"/>
    <lineage>
        <taxon>Eukaryota</taxon>
        <taxon>Metazoa</taxon>
        <taxon>Ecdysozoa</taxon>
        <taxon>Arthropoda</taxon>
        <taxon>Hexapoda</taxon>
        <taxon>Insecta</taxon>
        <taxon>Pterygota</taxon>
        <taxon>Neoptera</taxon>
        <taxon>Endopterygota</taxon>
        <taxon>Hymenoptera</taxon>
        <taxon>Apocrita</taxon>
        <taxon>Aculeata</taxon>
        <taxon>Formicoidea</taxon>
        <taxon>Formicidae</taxon>
        <taxon>Myrmicinae</taxon>
        <taxon>Temnothorax</taxon>
    </lineage>
</organism>
<dbReference type="CDD" id="cd22297">
    <property type="entry name" value="PSMD4_RAZUL"/>
    <property type="match status" value="1"/>
</dbReference>
<dbReference type="Gene3D" id="3.40.50.410">
    <property type="entry name" value="von Willebrand factor, type A domain"/>
    <property type="match status" value="1"/>
</dbReference>
<evidence type="ECO:0000256" key="5">
    <source>
        <dbReference type="ARBA" id="ARBA00044341"/>
    </source>
</evidence>
<keyword evidence="7" id="KW-0812">Transmembrane</keyword>
<dbReference type="STRING" id="300112.A0A4S2KQ61"/>
<dbReference type="PROSITE" id="PS50330">
    <property type="entry name" value="UIM"/>
    <property type="match status" value="2"/>
</dbReference>
<dbReference type="PANTHER" id="PTHR10223:SF0">
    <property type="entry name" value="26S PROTEASOME NON-ATPASE REGULATORY SUBUNIT 4"/>
    <property type="match status" value="1"/>
</dbReference>
<comment type="similarity">
    <text evidence="1">Belongs to the proteasome subunit S5A family.</text>
</comment>
<evidence type="ECO:0000259" key="8">
    <source>
        <dbReference type="Pfam" id="PF13519"/>
    </source>
</evidence>
<evidence type="ECO:0000313" key="10">
    <source>
        <dbReference type="Proteomes" id="UP000310200"/>
    </source>
</evidence>
<dbReference type="Proteomes" id="UP000310200">
    <property type="component" value="Unassembled WGS sequence"/>
</dbReference>
<evidence type="ECO:0000256" key="4">
    <source>
        <dbReference type="ARBA" id="ARBA00022942"/>
    </source>
</evidence>
<feature type="transmembrane region" description="Helical" evidence="7">
    <location>
        <begin position="12"/>
        <end position="31"/>
    </location>
</feature>
<dbReference type="SUPFAM" id="SSF53300">
    <property type="entry name" value="vWA-like"/>
    <property type="match status" value="1"/>
</dbReference>
<dbReference type="GO" id="GO:0008540">
    <property type="term" value="C:proteasome regulatory particle, base subcomplex"/>
    <property type="evidence" value="ECO:0007669"/>
    <property type="project" value="TreeGrafter"/>
</dbReference>
<feature type="compositionally biased region" description="Basic and acidic residues" evidence="6">
    <location>
        <begin position="529"/>
        <end position="543"/>
    </location>
</feature>
<evidence type="ECO:0000256" key="2">
    <source>
        <dbReference type="ARBA" id="ARBA00014934"/>
    </source>
</evidence>
<protein>
    <recommendedName>
        <fullName evidence="2">26S proteasome non-ATPase regulatory subunit 4</fullName>
    </recommendedName>
    <alternativeName>
        <fullName evidence="5">26S proteasome regulatory subunit RPN10</fullName>
    </alternativeName>
</protein>
<evidence type="ECO:0000313" key="9">
    <source>
        <dbReference type="EMBL" id="TGZ51983.1"/>
    </source>
</evidence>
<sequence length="651" mass="71843">MSLTSRTNRWASRVIIILQLATWNAVGIVLLHRGVSTLRRRILETNYVVEADPPTGLESIVSSTRRNGSEYDLSTQRQSIDKNVEIIIQIDPDGASPRSDRNLFGLGAMRDERLKDAFEIASEEQRSTLFLADPLGTPSSRLRNHLTETDRRIDDRPENNVVTSRISRVARDREHILGKGISRSVQEEEDTASILDRSGSILTKEEKEEEEKKKEENFAEEGNATRATVRETTQRTSPEQFALWTGKTGKTGKSNVRFSRVNEDSATTAVALVAIGAIMLLVGPVVVILRILDERRQARKLVALPASAREDLPPTYEQAVLMDEAPSVDNSDYMRNGDFVPTRLQAQQDAVNLVCHSKTRSNPENNVGLITLANVEVLATLTSDVGRILSKLHQVQPNGKLALITGIRIAHMRIVAFIGSPIDIDEKELVKLAKRLKKEKVNVDVISFGEESINNEVLTAFVNALNGKDGTGSHLVTVPPGPHLSDALISSPIIQGEDGIGVASGTVFEFGVDPNEDPELALALRVSMEEQRQRQEDEARRAQANETATNKPPETIKEAPNEEAMLKRALAMSLEGADDTTAAKELESQKEEAMDVEEDYAAVMSDPAFLQSVLENLPGVDPHSEAVRQAVGSLQQNKDKEKEKEKDKEKK</sequence>
<keyword evidence="7" id="KW-1133">Transmembrane helix</keyword>
<dbReference type="EMBL" id="QBLH01001405">
    <property type="protein sequence ID" value="TGZ51983.1"/>
    <property type="molecule type" value="Genomic_DNA"/>
</dbReference>